<dbReference type="GO" id="GO:0008094">
    <property type="term" value="F:ATP-dependent activity, acting on DNA"/>
    <property type="evidence" value="ECO:0007669"/>
    <property type="project" value="TreeGrafter"/>
</dbReference>
<feature type="region of interest" description="Disordered" evidence="4">
    <location>
        <begin position="301"/>
        <end position="334"/>
    </location>
</feature>
<dbReference type="InterPro" id="IPR038718">
    <property type="entry name" value="SNF2-like_sf"/>
</dbReference>
<dbReference type="PANTHER" id="PTHR45626">
    <property type="entry name" value="TRANSCRIPTION TERMINATION FACTOR 2-RELATED"/>
    <property type="match status" value="1"/>
</dbReference>
<dbReference type="CDD" id="cd18793">
    <property type="entry name" value="SF2_C_SNF"/>
    <property type="match status" value="1"/>
</dbReference>
<name>A0A9W8IU72_9AGAR</name>
<organism evidence="7 8">
    <name type="scientific">Candolleomyces eurysporus</name>
    <dbReference type="NCBI Taxonomy" id="2828524"/>
    <lineage>
        <taxon>Eukaryota</taxon>
        <taxon>Fungi</taxon>
        <taxon>Dikarya</taxon>
        <taxon>Basidiomycota</taxon>
        <taxon>Agaricomycotina</taxon>
        <taxon>Agaricomycetes</taxon>
        <taxon>Agaricomycetidae</taxon>
        <taxon>Agaricales</taxon>
        <taxon>Agaricineae</taxon>
        <taxon>Psathyrellaceae</taxon>
        <taxon>Candolleomyces</taxon>
    </lineage>
</organism>
<evidence type="ECO:0000313" key="7">
    <source>
        <dbReference type="EMBL" id="KAJ2922932.1"/>
    </source>
</evidence>
<dbReference type="SUPFAM" id="SSF52540">
    <property type="entry name" value="P-loop containing nucleoside triphosphate hydrolases"/>
    <property type="match status" value="2"/>
</dbReference>
<dbReference type="InterPro" id="IPR001650">
    <property type="entry name" value="Helicase_C-like"/>
</dbReference>
<dbReference type="InterPro" id="IPR050628">
    <property type="entry name" value="SNF2_RAD54_helicase_TF"/>
</dbReference>
<keyword evidence="8" id="KW-1185">Reference proteome</keyword>
<dbReference type="InterPro" id="IPR027417">
    <property type="entry name" value="P-loop_NTPase"/>
</dbReference>
<feature type="compositionally biased region" description="Polar residues" evidence="4">
    <location>
        <begin position="108"/>
        <end position="122"/>
    </location>
</feature>
<dbReference type="Gene3D" id="3.40.50.300">
    <property type="entry name" value="P-loop containing nucleotide triphosphate hydrolases"/>
    <property type="match status" value="1"/>
</dbReference>
<evidence type="ECO:0000259" key="6">
    <source>
        <dbReference type="PROSITE" id="PS51194"/>
    </source>
</evidence>
<evidence type="ECO:0000256" key="1">
    <source>
        <dbReference type="ARBA" id="ARBA00022741"/>
    </source>
</evidence>
<gene>
    <name evidence="7" type="ORF">H1R20_g14190</name>
</gene>
<feature type="non-terminal residue" evidence="7">
    <location>
        <position position="1"/>
    </location>
</feature>
<proteinExistence type="predicted"/>
<dbReference type="GO" id="GO:0016787">
    <property type="term" value="F:hydrolase activity"/>
    <property type="evidence" value="ECO:0007669"/>
    <property type="project" value="UniProtKB-KW"/>
</dbReference>
<dbReference type="AlphaFoldDB" id="A0A9W8IU72"/>
<evidence type="ECO:0000256" key="3">
    <source>
        <dbReference type="ARBA" id="ARBA00022840"/>
    </source>
</evidence>
<dbReference type="GO" id="GO:0006281">
    <property type="term" value="P:DNA repair"/>
    <property type="evidence" value="ECO:0007669"/>
    <property type="project" value="TreeGrafter"/>
</dbReference>
<dbReference type="SMART" id="SM00490">
    <property type="entry name" value="HELICc"/>
    <property type="match status" value="1"/>
</dbReference>
<dbReference type="SMART" id="SM00487">
    <property type="entry name" value="DEXDc"/>
    <property type="match status" value="1"/>
</dbReference>
<dbReference type="CDD" id="cd18008">
    <property type="entry name" value="DEXDc_SHPRH-like"/>
    <property type="match status" value="1"/>
</dbReference>
<dbReference type="OrthoDB" id="423559at2759"/>
<sequence length="794" mass="88824">MEKIRNKLQADEGFFSLRKPNATVPAKKREVISISSSSSDSSVVSRPPPQAKAMMRGSRAIVVSDDDDSETEGIEVKKPSVATDPIARPAKPTSQSNPIIRPAVFNPSLAQTSQPVASSSSQKDGEEIKIPDFQDDYRSFTSEETEKQLRELMGNSMNQDIAASINLEEDSIVPGFREGIKLLPHQIVGRTWMKDRETGKKAGGILADDMGLGKTIQTLTRIVEGKPHRSDKDDGWSGCTLVVCPLALVSQWASEVEKMTGLRVIKHQGPNRTTDPAVLRRHHIVVTTYDTVKFEYDSYTPPAKDESKKGKAKSQSLNDSDDDDSDSDDMAKKFKKKAGKTPVKKCALFGIRWWRIVLDEAHTIKNVKTKGAIACCELESKFRWCLTGTPMQNNVSEIQSLFKFLRVKPYSDVTRFNVDIAKPISSGRGAGRAMKRLQVILKSIMLRRRKEDTLNGKALIELPARNLEIISCPFDPHEKEFYESLEQKMETVLDKLMANSNGGGSNYMSVLLLLLRLRQACNHPLLVSKDFKKDAEAIESTSAKSSEDPQDDDLIAAFGQLGVSRKCQMFLTFVILVSSIDDNNSGVGEWKNHCTSCVPLAKEAKMAELERPTSAKIRMMLKILRDIDEKSNSEEKTIIFSQFTSMLDLIEPFLKEAGVKFVRYDGSMMPKEREVSLEKIRNNAAIKVILISFKAGSTGLNLVACNHVILVDMWWNPALEDQAFDRAHRFGQKRDVSIYKLKIDGTVEDRILELQAKKRALSQAALSGDKIKNMRLRMEDLLALFRPGRDDEDD</sequence>
<reference evidence="7" key="1">
    <citation type="submission" date="2022-06" db="EMBL/GenBank/DDBJ databases">
        <title>Genome Sequence of Candolleomyces eurysporus.</title>
        <authorList>
            <person name="Buettner E."/>
        </authorList>
    </citation>
    <scope>NUCLEOTIDE SEQUENCE</scope>
    <source>
        <strain evidence="7">VTCC 930004</strain>
    </source>
</reference>
<dbReference type="GO" id="GO:0005524">
    <property type="term" value="F:ATP binding"/>
    <property type="evidence" value="ECO:0007669"/>
    <property type="project" value="UniProtKB-KW"/>
</dbReference>
<comment type="caution">
    <text evidence="7">The sequence shown here is derived from an EMBL/GenBank/DDBJ whole genome shotgun (WGS) entry which is preliminary data.</text>
</comment>
<dbReference type="PROSITE" id="PS51194">
    <property type="entry name" value="HELICASE_CTER"/>
    <property type="match status" value="1"/>
</dbReference>
<feature type="compositionally biased region" description="Acidic residues" evidence="4">
    <location>
        <begin position="64"/>
        <end position="73"/>
    </location>
</feature>
<accession>A0A9W8IU72</accession>
<feature type="region of interest" description="Disordered" evidence="4">
    <location>
        <begin position="28"/>
        <end position="142"/>
    </location>
</feature>
<keyword evidence="1" id="KW-0547">Nucleotide-binding</keyword>
<dbReference type="Gene3D" id="3.40.50.10810">
    <property type="entry name" value="Tandem AAA-ATPase domain"/>
    <property type="match status" value="1"/>
</dbReference>
<keyword evidence="2" id="KW-0378">Hydrolase</keyword>
<feature type="compositionally biased region" description="Acidic residues" evidence="4">
    <location>
        <begin position="319"/>
        <end position="328"/>
    </location>
</feature>
<dbReference type="PANTHER" id="PTHR45626:SF14">
    <property type="entry name" value="ATP-DEPENDENT DNA HELICASE (EUROFUNG)"/>
    <property type="match status" value="1"/>
</dbReference>
<dbReference type="InterPro" id="IPR049730">
    <property type="entry name" value="SNF2/RAD54-like_C"/>
</dbReference>
<feature type="compositionally biased region" description="Low complexity" evidence="4">
    <location>
        <begin position="32"/>
        <end position="45"/>
    </location>
</feature>
<evidence type="ECO:0000256" key="4">
    <source>
        <dbReference type="SAM" id="MobiDB-lite"/>
    </source>
</evidence>
<evidence type="ECO:0000256" key="2">
    <source>
        <dbReference type="ARBA" id="ARBA00022801"/>
    </source>
</evidence>
<protein>
    <submittedName>
        <fullName evidence="7">Uncharacterized protein</fullName>
    </submittedName>
</protein>
<dbReference type="Pfam" id="PF00271">
    <property type="entry name" value="Helicase_C"/>
    <property type="match status" value="1"/>
</dbReference>
<keyword evidence="3" id="KW-0067">ATP-binding</keyword>
<evidence type="ECO:0000313" key="8">
    <source>
        <dbReference type="Proteomes" id="UP001140091"/>
    </source>
</evidence>
<feature type="domain" description="Helicase C-terminal" evidence="6">
    <location>
        <begin position="619"/>
        <end position="782"/>
    </location>
</feature>
<dbReference type="Pfam" id="PF00176">
    <property type="entry name" value="SNF2-rel_dom"/>
    <property type="match status" value="1"/>
</dbReference>
<dbReference type="GO" id="GO:0005634">
    <property type="term" value="C:nucleus"/>
    <property type="evidence" value="ECO:0007669"/>
    <property type="project" value="TreeGrafter"/>
</dbReference>
<dbReference type="Proteomes" id="UP001140091">
    <property type="component" value="Unassembled WGS sequence"/>
</dbReference>
<dbReference type="PROSITE" id="PS51192">
    <property type="entry name" value="HELICASE_ATP_BIND_1"/>
    <property type="match status" value="1"/>
</dbReference>
<dbReference type="EMBL" id="JANBPK010001473">
    <property type="protein sequence ID" value="KAJ2922932.1"/>
    <property type="molecule type" value="Genomic_DNA"/>
</dbReference>
<evidence type="ECO:0000259" key="5">
    <source>
        <dbReference type="PROSITE" id="PS51192"/>
    </source>
</evidence>
<feature type="domain" description="Helicase ATP-binding" evidence="5">
    <location>
        <begin position="195"/>
        <end position="408"/>
    </location>
</feature>
<feature type="compositionally biased region" description="Basic and acidic residues" evidence="4">
    <location>
        <begin position="123"/>
        <end position="138"/>
    </location>
</feature>
<dbReference type="InterPro" id="IPR000330">
    <property type="entry name" value="SNF2_N"/>
</dbReference>
<dbReference type="InterPro" id="IPR014001">
    <property type="entry name" value="Helicase_ATP-bd"/>
</dbReference>